<organism evidence="5 6">
    <name type="scientific">Methanotorris formicicus Mc-S-70</name>
    <dbReference type="NCBI Taxonomy" id="647171"/>
    <lineage>
        <taxon>Archaea</taxon>
        <taxon>Methanobacteriati</taxon>
        <taxon>Methanobacteriota</taxon>
        <taxon>Methanomada group</taxon>
        <taxon>Methanococci</taxon>
        <taxon>Methanococcales</taxon>
        <taxon>Methanocaldococcaceae</taxon>
        <taxon>Methanotorris</taxon>
    </lineage>
</organism>
<dbReference type="PATRIC" id="fig|647171.4.peg.1674"/>
<feature type="domain" description="CBS" evidence="4">
    <location>
        <begin position="11"/>
        <end position="66"/>
    </location>
</feature>
<dbReference type="OrthoDB" id="8919at2157"/>
<dbReference type="PANTHER" id="PTHR43080:SF2">
    <property type="entry name" value="CBS DOMAIN-CONTAINING PROTEIN"/>
    <property type="match status" value="1"/>
</dbReference>
<reference evidence="5 6" key="1">
    <citation type="submission" date="2011-09" db="EMBL/GenBank/DDBJ databases">
        <title>The draft genome of Methanotorris formicicus Mc-S-70.</title>
        <authorList>
            <consortium name="US DOE Joint Genome Institute (JGI-PGF)"/>
            <person name="Lucas S."/>
            <person name="Han J."/>
            <person name="Lapidus A."/>
            <person name="Cheng J.-F."/>
            <person name="Goodwin L."/>
            <person name="Pitluck S."/>
            <person name="Peters L."/>
            <person name="Land M.L."/>
            <person name="Hauser L."/>
            <person name="Sieprawska-Lupa M."/>
            <person name="Takai K."/>
            <person name="Miyazaki J."/>
            <person name="Whitman W."/>
            <person name="Woyke T.J."/>
        </authorList>
    </citation>
    <scope>NUCLEOTIDE SEQUENCE [LARGE SCALE GENOMIC DNA]</scope>
    <source>
        <strain evidence="5 6">Mc-S-70</strain>
    </source>
</reference>
<dbReference type="PROSITE" id="PS51371">
    <property type="entry name" value="CBS"/>
    <property type="match status" value="2"/>
</dbReference>
<evidence type="ECO:0000256" key="1">
    <source>
        <dbReference type="ARBA" id="ARBA00022737"/>
    </source>
</evidence>
<dbReference type="STRING" id="647171.MetfoDRAFT_1733"/>
<evidence type="ECO:0000313" key="5">
    <source>
        <dbReference type="EMBL" id="EHP84220.1"/>
    </source>
</evidence>
<evidence type="ECO:0000259" key="4">
    <source>
        <dbReference type="PROSITE" id="PS51371"/>
    </source>
</evidence>
<dbReference type="SMART" id="SM00116">
    <property type="entry name" value="CBS"/>
    <property type="match status" value="2"/>
</dbReference>
<dbReference type="InterPro" id="IPR051257">
    <property type="entry name" value="Diverse_CBS-Domain"/>
</dbReference>
<dbReference type="EMBL" id="AGJL01000057">
    <property type="protein sequence ID" value="EHP84220.1"/>
    <property type="molecule type" value="Genomic_DNA"/>
</dbReference>
<dbReference type="Pfam" id="PF00571">
    <property type="entry name" value="CBS"/>
    <property type="match status" value="2"/>
</dbReference>
<proteinExistence type="predicted"/>
<comment type="caution">
    <text evidence="5">The sequence shown here is derived from an EMBL/GenBank/DDBJ whole genome shotgun (WGS) entry which is preliminary data.</text>
</comment>
<evidence type="ECO:0000256" key="2">
    <source>
        <dbReference type="ARBA" id="ARBA00023122"/>
    </source>
</evidence>
<accession>H1L109</accession>
<keyword evidence="6" id="KW-1185">Reference proteome</keyword>
<dbReference type="PANTHER" id="PTHR43080">
    <property type="entry name" value="CBS DOMAIN-CONTAINING PROTEIN CBSX3, MITOCHONDRIAL"/>
    <property type="match status" value="1"/>
</dbReference>
<dbReference type="Gene3D" id="3.10.580.10">
    <property type="entry name" value="CBS-domain"/>
    <property type="match status" value="1"/>
</dbReference>
<evidence type="ECO:0000256" key="3">
    <source>
        <dbReference type="PROSITE-ProRule" id="PRU00703"/>
    </source>
</evidence>
<dbReference type="SUPFAM" id="SSF54631">
    <property type="entry name" value="CBS-domain pair"/>
    <property type="match status" value="1"/>
</dbReference>
<feature type="domain" description="CBS" evidence="4">
    <location>
        <begin position="73"/>
        <end position="129"/>
    </location>
</feature>
<dbReference type="Proteomes" id="UP000003706">
    <property type="component" value="Unassembled WGS sequence"/>
</dbReference>
<protein>
    <submittedName>
        <fullName evidence="5">CBS domain containing membrane protein</fullName>
    </submittedName>
</protein>
<keyword evidence="1" id="KW-0677">Repeat</keyword>
<evidence type="ECO:0000313" key="6">
    <source>
        <dbReference type="Proteomes" id="UP000003706"/>
    </source>
</evidence>
<name>H1L109_9EURY</name>
<sequence length="129" mass="14609">MLSKYLVRDIMKRGVVEVSLDDKVSDVVKKMAENDISSVVVSDNQVFWGIITDTNILKHYHENLDALKAEDIMNSKIITISPEAPLEKAVEVMEENNIHHLYVHSECDDKIVGVISSKDIIKLMAKLMK</sequence>
<gene>
    <name evidence="5" type="ORF">MetfoDRAFT_1733</name>
</gene>
<dbReference type="InterPro" id="IPR046342">
    <property type="entry name" value="CBS_dom_sf"/>
</dbReference>
<dbReference type="InterPro" id="IPR000644">
    <property type="entry name" value="CBS_dom"/>
</dbReference>
<keyword evidence="2 3" id="KW-0129">CBS domain</keyword>
<dbReference type="AlphaFoldDB" id="H1L109"/>
<dbReference type="RefSeq" id="WP_007045156.1">
    <property type="nucleotide sequence ID" value="NZ_AGJL01000057.1"/>
</dbReference>